<accession>A0ABR3BQZ6</accession>
<reference evidence="2" key="1">
    <citation type="submission" date="2015-01" db="EMBL/GenBank/DDBJ databases">
        <title>The Genome Sequence of Cryptococcus gattii MMRL2647.</title>
        <authorList>
            <consortium name="The Broad Institute Genomics Platform"/>
            <person name="Cuomo C."/>
            <person name="Litvintseva A."/>
            <person name="Chen Y."/>
            <person name="Heitman J."/>
            <person name="Sun S."/>
            <person name="Springer D."/>
            <person name="Dromer F."/>
            <person name="Young S."/>
            <person name="Zeng Q."/>
            <person name="Gargeya S."/>
            <person name="Abouelleil A."/>
            <person name="Alvarado L."/>
            <person name="Chapman S.B."/>
            <person name="Gainer-Dewar J."/>
            <person name="Goldberg J."/>
            <person name="Griggs A."/>
            <person name="Gujja S."/>
            <person name="Hansen M."/>
            <person name="Howarth C."/>
            <person name="Imamovic A."/>
            <person name="Larimer J."/>
            <person name="Murphy C."/>
            <person name="Naylor J."/>
            <person name="Pearson M."/>
            <person name="Priest M."/>
            <person name="Roberts A."/>
            <person name="Saif S."/>
            <person name="Shea T."/>
            <person name="Sykes S."/>
            <person name="Wortman J."/>
            <person name="Nusbaum C."/>
            <person name="Birren B."/>
        </authorList>
    </citation>
    <scope>NUCLEOTIDE SEQUENCE [LARGE SCALE GENOMIC DNA]</scope>
    <source>
        <strain evidence="2">IND107</strain>
    </source>
</reference>
<proteinExistence type="predicted"/>
<organism evidence="1 2">
    <name type="scientific">Cryptococcus tetragattii IND107</name>
    <dbReference type="NCBI Taxonomy" id="1296105"/>
    <lineage>
        <taxon>Eukaryota</taxon>
        <taxon>Fungi</taxon>
        <taxon>Dikarya</taxon>
        <taxon>Basidiomycota</taxon>
        <taxon>Agaricomycotina</taxon>
        <taxon>Tremellomycetes</taxon>
        <taxon>Tremellales</taxon>
        <taxon>Cryptococcaceae</taxon>
        <taxon>Cryptococcus</taxon>
        <taxon>Cryptococcus gattii species complex</taxon>
    </lineage>
</organism>
<dbReference type="GeneID" id="91990974"/>
<name>A0ABR3BQZ6_9TREE</name>
<sequence>MVNRNLSSSSLQSQSDLKSSLPVIAIFLDDSLIPSLPGPGGKLEHLNLIGRPKMPPPLKTIIVQRNSTLSSKQSAGPRHKMMSKTFDGPGMVPGPEMHRTCNLVNRAGIGSAHGRNLSAESVDHRIFRSDIGPRRIASFEHLHNYGTRTRHGRTASDPTAEEVRQAAKINIGELRKPERSTSLVGTADGLRLGRPGEKKVVKLLTTIQSLIPFDRMPRPVPPPPATCILAPTCFLTPMAIVLETLVCEREMLKGNKVKATLPVMRDGSRLQVSAGDGPGVDWKIAQPYILALGTLLDFILPFLQNSSSSLDKREVEELVKSARQYVAKMKKVFGDVAGMYEDRYGFVRGWWDESSIKSAAKEVGRWGDLFEV</sequence>
<dbReference type="EMBL" id="ATAM02000007">
    <property type="protein sequence ID" value="KAL0247083.1"/>
    <property type="molecule type" value="Genomic_DNA"/>
</dbReference>
<keyword evidence="2" id="KW-1185">Reference proteome</keyword>
<protein>
    <submittedName>
        <fullName evidence="1">Uncharacterized protein</fullName>
    </submittedName>
</protein>
<reference evidence="1 2" key="2">
    <citation type="submission" date="2024-01" db="EMBL/GenBank/DDBJ databases">
        <title>Comparative genomics of Cryptococcus and Kwoniella reveals pathogenesis evolution and contrasting modes of karyotype evolution via chromosome fusion or intercentromeric recombination.</title>
        <authorList>
            <person name="Coelho M.A."/>
            <person name="David-Palma M."/>
            <person name="Shea T."/>
            <person name="Bowers K."/>
            <person name="Mcginley-Smith S."/>
            <person name="Mohammad A.W."/>
            <person name="Gnirke A."/>
            <person name="Yurkov A.M."/>
            <person name="Nowrousian M."/>
            <person name="Sun S."/>
            <person name="Cuomo C.A."/>
            <person name="Heitman J."/>
        </authorList>
    </citation>
    <scope>NUCLEOTIDE SEQUENCE [LARGE SCALE GENOMIC DNA]</scope>
    <source>
        <strain evidence="1 2">IND107</strain>
    </source>
</reference>
<dbReference type="RefSeq" id="XP_066613044.1">
    <property type="nucleotide sequence ID" value="XM_066758596.1"/>
</dbReference>
<evidence type="ECO:0000313" key="2">
    <source>
        <dbReference type="Proteomes" id="UP000054399"/>
    </source>
</evidence>
<gene>
    <name evidence="1" type="ORF">I308_104118</name>
</gene>
<comment type="caution">
    <text evidence="1">The sequence shown here is derived from an EMBL/GenBank/DDBJ whole genome shotgun (WGS) entry which is preliminary data.</text>
</comment>
<evidence type="ECO:0000313" key="1">
    <source>
        <dbReference type="EMBL" id="KAL0247083.1"/>
    </source>
</evidence>
<dbReference type="Proteomes" id="UP000054399">
    <property type="component" value="Unassembled WGS sequence"/>
</dbReference>